<evidence type="ECO:0000313" key="4">
    <source>
        <dbReference type="Proteomes" id="UP001642487"/>
    </source>
</evidence>
<dbReference type="PANTHER" id="PTHR12181:SF12">
    <property type="entry name" value="PHOSPHATIDATE PHOSPHATASE"/>
    <property type="match status" value="1"/>
</dbReference>
<dbReference type="InterPro" id="IPR013209">
    <property type="entry name" value="LNS2"/>
</dbReference>
<dbReference type="EMBL" id="OZ021745">
    <property type="protein sequence ID" value="CAK9312587.1"/>
    <property type="molecule type" value="Genomic_DNA"/>
</dbReference>
<dbReference type="Pfam" id="PF04571">
    <property type="entry name" value="Lipin_N"/>
    <property type="match status" value="1"/>
</dbReference>
<reference evidence="3 4" key="1">
    <citation type="submission" date="2024-03" db="EMBL/GenBank/DDBJ databases">
        <authorList>
            <person name="Gkanogiannis A."/>
            <person name="Becerra Lopez-Lavalle L."/>
        </authorList>
    </citation>
    <scope>NUCLEOTIDE SEQUENCE [LARGE SCALE GENOMIC DNA]</scope>
</reference>
<keyword evidence="4" id="KW-1185">Reference proteome</keyword>
<dbReference type="SMART" id="SM00775">
    <property type="entry name" value="LNS2"/>
    <property type="match status" value="1"/>
</dbReference>
<gene>
    <name evidence="3" type="ORF">CITCOLO1_LOCUS4281</name>
</gene>
<sequence>MNAVGILGSYISKGVYTVSGPFHPFGGAVDIVVVEQQDGSFKSSPWYVRFGKFQGVLKTKEKVVNIVVNGVEANFQMYLDHKGEAYFLREVDVEGESGLYPSSSGDEAEGKLLQGLDGRRILSSKSCNYDVRSSIEGIEKSNDKGKLVTKTTSQRQILGFVWGRKSIKEDRHEDTSVARVDSLERAEIAADLLEVRWSTNLRAQKLEKSDSSKFSSIDTSDGKDEEKLRRDDEKCHVTSTVEGNMGNSLDKDCDNTCNEHITNGSQLESEKLELSIEVTREMSSLNIKDQVVETSVIGEKVFDRTYEVKYAPRDIKQNAEDTVHSVGTISENADSKSQISLVMDHDINYADNFIGHPLSDETNIASQVLNMSEDKSESDVGQSLMFYETSKSSMLTMDDSRVLTHEVSHLANGGSGIVDVQTEGLHLTTEVHPEETDSSVVAGDFEIETKKVEVLVNYSQQVDHCNSSVYEGNTMDQEKIHALEASYTQIVSTREMPGFIKELTSDSIGSSFSSDFQDDKSVDGSVTSKFQNSLSSIGNGVVTQVSHMVPSTNSDDEQFLFSDIDVSKTEVHGNMESESQTFNDKEDYPPLVYPSSIDEEDRLVNRSYVTCSSLDSHEIFNQGIASPITIPPSHPICNKEVERLAASLPNMQAVIDNPIACKINHPLSHSVDSNSKSLKWMEVCKDNAGSKSAGDGEVKVAEEWSKSEESLDSEELKHIIPNSRAGSPVEATVDPVGNWKLWPFSFKRSSSRKGTQSAVDDCIDFDIKKASDTNIGMDGEASNFKQKAEKQMVKSLSPTSEQLASLNLKEGGNAITFTFYTAVLGKQQVDARIYLWKWNTRVVISDVDGTITKSDVLGQFMPFVGMDWSQTGVTNLFSAIKENGYQMLFLSARSISQAYHTRQFLFNLKQDGKALPEGPVVISPDGLFPSLYREVIRRAPHEFKIACLERIRELFPPDCNPFYAGFGNRDTDEVSYLKVGIPKGKIFIINPKGEVVVNRRVDTKSYTSLHTLVNGMFPPMTSSEQEDFNSWNYWKLPPPLVDF</sequence>
<dbReference type="SUPFAM" id="SSF56784">
    <property type="entry name" value="HAD-like"/>
    <property type="match status" value="1"/>
</dbReference>
<dbReference type="InterPro" id="IPR031315">
    <property type="entry name" value="LNS2/PITP"/>
</dbReference>
<dbReference type="PANTHER" id="PTHR12181">
    <property type="entry name" value="LIPIN"/>
    <property type="match status" value="1"/>
</dbReference>
<dbReference type="Pfam" id="PF08235">
    <property type="entry name" value="LNS2"/>
    <property type="match status" value="1"/>
</dbReference>
<evidence type="ECO:0000259" key="2">
    <source>
        <dbReference type="SMART" id="SM00775"/>
    </source>
</evidence>
<name>A0ABP0XWQ0_9ROSI</name>
<evidence type="ECO:0000256" key="1">
    <source>
        <dbReference type="ARBA" id="ARBA00005476"/>
    </source>
</evidence>
<evidence type="ECO:0000313" key="3">
    <source>
        <dbReference type="EMBL" id="CAK9312587.1"/>
    </source>
</evidence>
<protein>
    <recommendedName>
        <fullName evidence="2">LNS2/PITP domain-containing protein</fullName>
    </recommendedName>
</protein>
<dbReference type="InterPro" id="IPR036412">
    <property type="entry name" value="HAD-like_sf"/>
</dbReference>
<dbReference type="InterPro" id="IPR026058">
    <property type="entry name" value="LIPIN"/>
</dbReference>
<accession>A0ABP0XWQ0</accession>
<dbReference type="InterPro" id="IPR007651">
    <property type="entry name" value="Lipin_N"/>
</dbReference>
<proteinExistence type="inferred from homology"/>
<comment type="similarity">
    <text evidence="1">Belongs to the lipin family.</text>
</comment>
<organism evidence="3 4">
    <name type="scientific">Citrullus colocynthis</name>
    <name type="common">colocynth</name>
    <dbReference type="NCBI Taxonomy" id="252529"/>
    <lineage>
        <taxon>Eukaryota</taxon>
        <taxon>Viridiplantae</taxon>
        <taxon>Streptophyta</taxon>
        <taxon>Embryophyta</taxon>
        <taxon>Tracheophyta</taxon>
        <taxon>Spermatophyta</taxon>
        <taxon>Magnoliopsida</taxon>
        <taxon>eudicotyledons</taxon>
        <taxon>Gunneridae</taxon>
        <taxon>Pentapetalae</taxon>
        <taxon>rosids</taxon>
        <taxon>fabids</taxon>
        <taxon>Cucurbitales</taxon>
        <taxon>Cucurbitaceae</taxon>
        <taxon>Benincaseae</taxon>
        <taxon>Citrullus</taxon>
    </lineage>
</organism>
<feature type="domain" description="LNS2/PITP" evidence="2">
    <location>
        <begin position="842"/>
        <end position="998"/>
    </location>
</feature>
<dbReference type="Proteomes" id="UP001642487">
    <property type="component" value="Chromosome 11"/>
</dbReference>